<dbReference type="CDD" id="cd00378">
    <property type="entry name" value="SHMT"/>
    <property type="match status" value="1"/>
</dbReference>
<dbReference type="UniPathway" id="UPA00193"/>
<comment type="cofactor">
    <cofactor evidence="2 11 12">
        <name>pyridoxal 5'-phosphate</name>
        <dbReference type="ChEBI" id="CHEBI:597326"/>
    </cofactor>
</comment>
<dbReference type="InterPro" id="IPR015424">
    <property type="entry name" value="PyrdxlP-dep_Trfase"/>
</dbReference>
<dbReference type="GO" id="GO:0004372">
    <property type="term" value="F:glycine hydroxymethyltransferase activity"/>
    <property type="evidence" value="ECO:0007669"/>
    <property type="project" value="UniProtKB-UniRule"/>
</dbReference>
<comment type="function">
    <text evidence="11">Catalyzes the reversible interconversion of serine and glycine with tetrahydrofolate (THF) serving as the one-carbon carrier. This reaction serves as the major source of one-carbon groups required for the biosynthesis of purines, thymidylate, methionine, and other important biomolecules. Also exhibits THF-independent aldolase activity toward beta-hydroxyamino acids, producing glycine and aldehydes, via a retro-aldol mechanism.</text>
</comment>
<keyword evidence="7 11" id="KW-0554">One-carbon metabolism</keyword>
<dbReference type="RefSeq" id="WP_004458400.1">
    <property type="nucleotide sequence ID" value="NZ_AHON02000032.1"/>
</dbReference>
<dbReference type="Gene3D" id="3.40.640.10">
    <property type="entry name" value="Type I PLP-dependent aspartate aminotransferase-like (Major domain)"/>
    <property type="match status" value="1"/>
</dbReference>
<dbReference type="GO" id="GO:0005829">
    <property type="term" value="C:cytosol"/>
    <property type="evidence" value="ECO:0007669"/>
    <property type="project" value="TreeGrafter"/>
</dbReference>
<comment type="caution">
    <text evidence="11">Lacks conserved residue(s) required for the propagation of feature annotation.</text>
</comment>
<feature type="domain" description="Serine hydroxymethyltransferase-like" evidence="13">
    <location>
        <begin position="4"/>
        <end position="380"/>
    </location>
</feature>
<dbReference type="InterPro" id="IPR015422">
    <property type="entry name" value="PyrdxlP-dep_Trfase_small"/>
</dbReference>
<dbReference type="EMBL" id="AHON02000032">
    <property type="protein sequence ID" value="EKO34220.1"/>
    <property type="molecule type" value="Genomic_DNA"/>
</dbReference>
<feature type="binding site" evidence="11">
    <location>
        <position position="243"/>
    </location>
    <ligand>
        <name>(6S)-5,6,7,8-tetrahydrofolate</name>
        <dbReference type="ChEBI" id="CHEBI:57453"/>
    </ligand>
</feature>
<dbReference type="GO" id="GO:0035999">
    <property type="term" value="P:tetrahydrofolate interconversion"/>
    <property type="evidence" value="ECO:0007669"/>
    <property type="project" value="UniProtKB-UniRule"/>
</dbReference>
<evidence type="ECO:0000256" key="5">
    <source>
        <dbReference type="ARBA" id="ARBA00011738"/>
    </source>
</evidence>
<dbReference type="SUPFAM" id="SSF53383">
    <property type="entry name" value="PLP-dependent transferases"/>
    <property type="match status" value="1"/>
</dbReference>
<dbReference type="InterPro" id="IPR039429">
    <property type="entry name" value="SHMT-like_dom"/>
</dbReference>
<dbReference type="PANTHER" id="PTHR11680">
    <property type="entry name" value="SERINE HYDROXYMETHYLTRANSFERASE"/>
    <property type="match status" value="1"/>
</dbReference>
<dbReference type="NCBIfam" id="NF000586">
    <property type="entry name" value="PRK00011.1"/>
    <property type="match status" value="1"/>
</dbReference>
<dbReference type="GeneID" id="29738731"/>
<dbReference type="PROSITE" id="PS00096">
    <property type="entry name" value="SHMT"/>
    <property type="match status" value="1"/>
</dbReference>
<feature type="site" description="Plays an important role in substrate specificity" evidence="11">
    <location>
        <position position="225"/>
    </location>
</feature>
<evidence type="ECO:0000313" key="14">
    <source>
        <dbReference type="EMBL" id="EKO34220.1"/>
    </source>
</evidence>
<gene>
    <name evidence="11 14" type="primary">glyA</name>
    <name evidence="14" type="ORF">LEP1GSC179_1773</name>
</gene>
<dbReference type="Proteomes" id="UP000006329">
    <property type="component" value="Unassembled WGS sequence"/>
</dbReference>
<dbReference type="InterPro" id="IPR015421">
    <property type="entry name" value="PyrdxlP-dep_Trfase_major"/>
</dbReference>
<dbReference type="PIRSF" id="PIRSF000412">
    <property type="entry name" value="SHMT"/>
    <property type="match status" value="1"/>
</dbReference>
<comment type="caution">
    <text evidence="14">The sequence shown here is derived from an EMBL/GenBank/DDBJ whole genome shotgun (WGS) entry which is preliminary data.</text>
</comment>
<dbReference type="EC" id="2.1.2.1" evidence="11"/>
<comment type="subcellular location">
    <subcellularLocation>
        <location evidence="3 11">Cytoplasm</location>
    </subcellularLocation>
</comment>
<evidence type="ECO:0000259" key="13">
    <source>
        <dbReference type="Pfam" id="PF00464"/>
    </source>
</evidence>
<evidence type="ECO:0000256" key="2">
    <source>
        <dbReference type="ARBA" id="ARBA00001933"/>
    </source>
</evidence>
<evidence type="ECO:0000256" key="10">
    <source>
        <dbReference type="ARBA" id="ARBA00022898"/>
    </source>
</evidence>
<dbReference type="FunFam" id="3.40.640.10:FF:000001">
    <property type="entry name" value="Serine hydroxymethyltransferase"/>
    <property type="match status" value="1"/>
</dbReference>
<comment type="subunit">
    <text evidence="5 11">Homodimer.</text>
</comment>
<dbReference type="InterPro" id="IPR049943">
    <property type="entry name" value="Ser_HO-MeTrfase-like"/>
</dbReference>
<dbReference type="HAMAP" id="MF_00051">
    <property type="entry name" value="SHMT"/>
    <property type="match status" value="1"/>
</dbReference>
<dbReference type="GO" id="GO:0032259">
    <property type="term" value="P:methylation"/>
    <property type="evidence" value="ECO:0007669"/>
    <property type="project" value="UniProtKB-KW"/>
</dbReference>
<accession>A0A0E2BFY3</accession>
<comment type="catalytic activity">
    <reaction evidence="1 11">
        <text>(6R)-5,10-methylene-5,6,7,8-tetrahydrofolate + glycine + H2O = (6S)-5,6,7,8-tetrahydrofolate + L-serine</text>
        <dbReference type="Rhea" id="RHEA:15481"/>
        <dbReference type="ChEBI" id="CHEBI:15377"/>
        <dbReference type="ChEBI" id="CHEBI:15636"/>
        <dbReference type="ChEBI" id="CHEBI:33384"/>
        <dbReference type="ChEBI" id="CHEBI:57305"/>
        <dbReference type="ChEBI" id="CHEBI:57453"/>
        <dbReference type="EC" id="2.1.2.1"/>
    </reaction>
</comment>
<keyword evidence="10 11" id="KW-0663">Pyridoxal phosphate</keyword>
<dbReference type="UniPathway" id="UPA00288">
    <property type="reaction ID" value="UER01023"/>
</dbReference>
<protein>
    <recommendedName>
        <fullName evidence="11">Serine hydroxymethyltransferase</fullName>
        <shortName evidence="11">SHMT</shortName>
        <shortName evidence="11">Serine methylase</shortName>
        <ecNumber evidence="11">2.1.2.1</ecNumber>
    </recommendedName>
</protein>
<dbReference type="InterPro" id="IPR019798">
    <property type="entry name" value="Ser_HO-MeTrfase_PLP_BS"/>
</dbReference>
<dbReference type="PANTHER" id="PTHR11680:SF35">
    <property type="entry name" value="SERINE HYDROXYMETHYLTRANSFERASE 1"/>
    <property type="match status" value="1"/>
</dbReference>
<comment type="similarity">
    <text evidence="4 11">Belongs to the SHMT family.</text>
</comment>
<evidence type="ECO:0000256" key="1">
    <source>
        <dbReference type="ARBA" id="ARBA00001528"/>
    </source>
</evidence>
<comment type="pathway">
    <text evidence="11">One-carbon metabolism; tetrahydrofolate interconversion.</text>
</comment>
<organism evidence="14 15">
    <name type="scientific">Leptospira santarosai str. MOR084</name>
    <dbReference type="NCBI Taxonomy" id="1049984"/>
    <lineage>
        <taxon>Bacteria</taxon>
        <taxon>Pseudomonadati</taxon>
        <taxon>Spirochaetota</taxon>
        <taxon>Spirochaetia</taxon>
        <taxon>Leptospirales</taxon>
        <taxon>Leptospiraceae</taxon>
        <taxon>Leptospira</taxon>
    </lineage>
</organism>
<dbReference type="GO" id="GO:0019264">
    <property type="term" value="P:glycine biosynthetic process from serine"/>
    <property type="evidence" value="ECO:0007669"/>
    <property type="project" value="UniProtKB-UniRule"/>
</dbReference>
<dbReference type="InterPro" id="IPR001085">
    <property type="entry name" value="Ser_HO-MeTrfase"/>
</dbReference>
<evidence type="ECO:0000256" key="9">
    <source>
        <dbReference type="ARBA" id="ARBA00022679"/>
    </source>
</evidence>
<evidence type="ECO:0000313" key="15">
    <source>
        <dbReference type="Proteomes" id="UP000006329"/>
    </source>
</evidence>
<keyword evidence="9 11" id="KW-0808">Transferase</keyword>
<feature type="binding site" evidence="11">
    <location>
        <begin position="121"/>
        <end position="123"/>
    </location>
    <ligand>
        <name>(6S)-5,6,7,8-tetrahydrofolate</name>
        <dbReference type="ChEBI" id="CHEBI:57453"/>
    </ligand>
</feature>
<reference evidence="14" key="1">
    <citation type="submission" date="2012-10" db="EMBL/GenBank/DDBJ databases">
        <authorList>
            <person name="Harkins D.M."/>
            <person name="Durkin A.S."/>
            <person name="Brinkac L.M."/>
            <person name="Haft D.H."/>
            <person name="Selengut J.D."/>
            <person name="Sanka R."/>
            <person name="DePew J."/>
            <person name="Purushe J."/>
            <person name="Matthias M.A."/>
            <person name="Vinetz J.M."/>
            <person name="Sutton G.G."/>
            <person name="Nierman W.C."/>
            <person name="Fouts D.E."/>
        </authorList>
    </citation>
    <scope>NUCLEOTIDE SEQUENCE [LARGE SCALE GENOMIC DNA]</scope>
    <source>
        <strain evidence="14">MOR084</strain>
    </source>
</reference>
<feature type="binding site" evidence="11">
    <location>
        <position position="117"/>
    </location>
    <ligand>
        <name>(6S)-5,6,7,8-tetrahydrofolate</name>
        <dbReference type="ChEBI" id="CHEBI:57453"/>
    </ligand>
</feature>
<keyword evidence="15" id="KW-1185">Reference proteome</keyword>
<evidence type="ECO:0000256" key="12">
    <source>
        <dbReference type="PIRSR" id="PIRSR000412-50"/>
    </source>
</evidence>
<evidence type="ECO:0000256" key="7">
    <source>
        <dbReference type="ARBA" id="ARBA00022563"/>
    </source>
</evidence>
<comment type="pathway">
    <text evidence="11">Amino-acid biosynthesis; glycine biosynthesis; glycine from L-serine: step 1/1.</text>
</comment>
<evidence type="ECO:0000256" key="4">
    <source>
        <dbReference type="ARBA" id="ARBA00006376"/>
    </source>
</evidence>
<dbReference type="FunFam" id="3.90.1150.10:FF:000003">
    <property type="entry name" value="Serine hydroxymethyltransferase"/>
    <property type="match status" value="1"/>
</dbReference>
<sequence>MQFLSKADPELFAALKQEDERQENNLEMIASENFVSRAVLEAYTSTLTNKYAEGYPGKRYYNGCHNADIVETLAIERAKKLFGAQYANVQPHSGAQANMAVFLACLEPGDSFLGMNLAHGGHLTHGSPVNVSGKIYKPIPYGVDRQTETIDYDEVAKLAREHKPKLIVAGASAYARTIDFSKFAEIAKEVGAKLMADIAHISGLVSTGYHPSPVGLFDFVTTTTHKTLRGPRGGLILSTLENEKILNSRVFPGIQGGPLMHVIAAKAVAFKEALQPEYKEYVKTVLENAKTLAEVFLKRGYRVVSGGTDNHLVLLDVSVKGLTGAQAADGLDEIGVTVNKNAIPFDKNPPAVASGIRLGTPALTTRGLKPADMETVGNLICDFLDNPNDEKNKKRVKGGIREITLKFPMDRFRLD</sequence>
<proteinExistence type="inferred from homology"/>
<evidence type="ECO:0000256" key="6">
    <source>
        <dbReference type="ARBA" id="ARBA00022490"/>
    </source>
</evidence>
<keyword evidence="6 11" id="KW-0963">Cytoplasm</keyword>
<dbReference type="AlphaFoldDB" id="A0A0E2BFY3"/>
<dbReference type="GO" id="GO:0008168">
    <property type="term" value="F:methyltransferase activity"/>
    <property type="evidence" value="ECO:0007669"/>
    <property type="project" value="UniProtKB-KW"/>
</dbReference>
<dbReference type="Gene3D" id="3.90.1150.10">
    <property type="entry name" value="Aspartate Aminotransferase, domain 1"/>
    <property type="match status" value="1"/>
</dbReference>
<dbReference type="GO" id="GO:0030170">
    <property type="term" value="F:pyridoxal phosphate binding"/>
    <property type="evidence" value="ECO:0007669"/>
    <property type="project" value="UniProtKB-UniRule"/>
</dbReference>
<evidence type="ECO:0000256" key="3">
    <source>
        <dbReference type="ARBA" id="ARBA00004496"/>
    </source>
</evidence>
<keyword evidence="8 11" id="KW-0028">Amino-acid biosynthesis</keyword>
<evidence type="ECO:0000256" key="11">
    <source>
        <dbReference type="HAMAP-Rule" id="MF_00051"/>
    </source>
</evidence>
<evidence type="ECO:0000256" key="8">
    <source>
        <dbReference type="ARBA" id="ARBA00022605"/>
    </source>
</evidence>
<dbReference type="Pfam" id="PF00464">
    <property type="entry name" value="SHMT"/>
    <property type="match status" value="1"/>
</dbReference>
<name>A0A0E2BFY3_9LEPT</name>
<feature type="modified residue" description="N6-(pyridoxal phosphate)lysine" evidence="11 12">
    <location>
        <position position="226"/>
    </location>
</feature>